<dbReference type="EMBL" id="RZUI01000017">
    <property type="protein sequence ID" value="KAA8827594.1"/>
    <property type="molecule type" value="Genomic_DNA"/>
</dbReference>
<protein>
    <submittedName>
        <fullName evidence="2">Uncharacterized protein</fullName>
    </submittedName>
</protein>
<feature type="transmembrane region" description="Helical" evidence="1">
    <location>
        <begin position="80"/>
        <end position="101"/>
    </location>
</feature>
<keyword evidence="1" id="KW-0812">Transmembrane</keyword>
<evidence type="ECO:0000256" key="1">
    <source>
        <dbReference type="SAM" id="Phobius"/>
    </source>
</evidence>
<comment type="caution">
    <text evidence="2">The sequence shown here is derived from an EMBL/GenBank/DDBJ whole genome shotgun (WGS) entry which is preliminary data.</text>
</comment>
<evidence type="ECO:0000313" key="2">
    <source>
        <dbReference type="EMBL" id="KAA8827594.1"/>
    </source>
</evidence>
<dbReference type="Proteomes" id="UP000412028">
    <property type="component" value="Unassembled WGS sequence"/>
</dbReference>
<keyword evidence="1" id="KW-0472">Membrane</keyword>
<evidence type="ECO:0000313" key="3">
    <source>
        <dbReference type="Proteomes" id="UP000412028"/>
    </source>
</evidence>
<proteinExistence type="predicted"/>
<reference evidence="2 3" key="1">
    <citation type="journal article" date="2019" name="Syst. Appl. Microbiol.">
        <title>Characterization of Bifidobacterium species in feaces of the Egyptian fruit bat: Description of B. vespertilionis sp. nov. and B. rousetti sp. nov.</title>
        <authorList>
            <person name="Modesto M."/>
            <person name="Satti M."/>
            <person name="Watanabe K."/>
            <person name="Puglisi E."/>
            <person name="Morelli L."/>
            <person name="Huang C.-H."/>
            <person name="Liou J.-S."/>
            <person name="Miyashita M."/>
            <person name="Tamura T."/>
            <person name="Saito S."/>
            <person name="Mori K."/>
            <person name="Huang L."/>
            <person name="Sciavilla P."/>
            <person name="Sandri C."/>
            <person name="Spiezio C."/>
            <person name="Vitali F."/>
            <person name="Cavalieri D."/>
            <person name="Perpetuini G."/>
            <person name="Tofalo R."/>
            <person name="Bonetti A."/>
            <person name="Arita M."/>
            <person name="Mattarelli P."/>
        </authorList>
    </citation>
    <scope>NUCLEOTIDE SEQUENCE [LARGE SCALE GENOMIC DNA]</scope>
    <source>
        <strain evidence="2 3">RST7</strain>
    </source>
</reference>
<dbReference type="AlphaFoldDB" id="A0A5M9ZJ22"/>
<keyword evidence="1" id="KW-1133">Transmembrane helix</keyword>
<name>A0A5M9ZJ22_9BIFI</name>
<organism evidence="2 3">
    <name type="scientific">Bifidobacterium tissieri</name>
    <dbReference type="NCBI Taxonomy" id="1630162"/>
    <lineage>
        <taxon>Bacteria</taxon>
        <taxon>Bacillati</taxon>
        <taxon>Actinomycetota</taxon>
        <taxon>Actinomycetes</taxon>
        <taxon>Bifidobacteriales</taxon>
        <taxon>Bifidobacteriaceae</taxon>
        <taxon>Bifidobacterium</taxon>
    </lineage>
</organism>
<feature type="transmembrane region" description="Helical" evidence="1">
    <location>
        <begin position="48"/>
        <end position="73"/>
    </location>
</feature>
<gene>
    <name evidence="2" type="ORF">EMO89_10135</name>
</gene>
<sequence length="121" mass="11855">MMLTGGMRDPLSSAVIGSLGAVVEDFVDGDFADVGFAVDAAGADAADFVVVFAAAFAADFAAGFAAGFAAAFVSAFADGVFATAFAVNAGFVVLFADVFAADVVTVLADDAAGFADASTRS</sequence>
<accession>A0A5M9ZJ22</accession>